<evidence type="ECO:0000313" key="2">
    <source>
        <dbReference type="Proteomes" id="UP001189429"/>
    </source>
</evidence>
<reference evidence="1" key="1">
    <citation type="submission" date="2023-10" db="EMBL/GenBank/DDBJ databases">
        <authorList>
            <person name="Chen Y."/>
            <person name="Shah S."/>
            <person name="Dougan E. K."/>
            <person name="Thang M."/>
            <person name="Chan C."/>
        </authorList>
    </citation>
    <scope>NUCLEOTIDE SEQUENCE [LARGE SCALE GENOMIC DNA]</scope>
</reference>
<sequence>ALQAQVLVEVDDWAIAFREGGGDNYLKPFQARFTFGRMKKLDAAGVEYIGRRLRLDGDRVLVDQEKYILEQLQKIPLARGRRGNHEDSLVGGEVAAFRSLVYKLQWVGRETRAEAAGTASILAAKVNGPSVKDLLDANKMVDHLRFLPDGFVLAT</sequence>
<protein>
    <recommendedName>
        <fullName evidence="3">RNA-directed RNA polymerase</fullName>
    </recommendedName>
</protein>
<proteinExistence type="predicted"/>
<dbReference type="EMBL" id="CAUYUJ010005685">
    <property type="protein sequence ID" value="CAK0814596.1"/>
    <property type="molecule type" value="Genomic_DNA"/>
</dbReference>
<comment type="caution">
    <text evidence="1">The sequence shown here is derived from an EMBL/GenBank/DDBJ whole genome shotgun (WGS) entry which is preliminary data.</text>
</comment>
<feature type="non-terminal residue" evidence="1">
    <location>
        <position position="155"/>
    </location>
</feature>
<name>A0ABN9R6X1_9DINO</name>
<dbReference type="Proteomes" id="UP001189429">
    <property type="component" value="Unassembled WGS sequence"/>
</dbReference>
<evidence type="ECO:0008006" key="3">
    <source>
        <dbReference type="Google" id="ProtNLM"/>
    </source>
</evidence>
<keyword evidence="2" id="KW-1185">Reference proteome</keyword>
<feature type="non-terminal residue" evidence="1">
    <location>
        <position position="1"/>
    </location>
</feature>
<organism evidence="1 2">
    <name type="scientific">Prorocentrum cordatum</name>
    <dbReference type="NCBI Taxonomy" id="2364126"/>
    <lineage>
        <taxon>Eukaryota</taxon>
        <taxon>Sar</taxon>
        <taxon>Alveolata</taxon>
        <taxon>Dinophyceae</taxon>
        <taxon>Prorocentrales</taxon>
        <taxon>Prorocentraceae</taxon>
        <taxon>Prorocentrum</taxon>
    </lineage>
</organism>
<evidence type="ECO:0000313" key="1">
    <source>
        <dbReference type="EMBL" id="CAK0814596.1"/>
    </source>
</evidence>
<gene>
    <name evidence="1" type="ORF">PCOR1329_LOCUS18162</name>
</gene>
<accession>A0ABN9R6X1</accession>